<dbReference type="PANTHER" id="PTHR37422">
    <property type="entry name" value="TEICHURONIC ACID BIOSYNTHESIS PROTEIN TUAE"/>
    <property type="match status" value="1"/>
</dbReference>
<evidence type="ECO:0000256" key="3">
    <source>
        <dbReference type="ARBA" id="ARBA00022989"/>
    </source>
</evidence>
<comment type="caution">
    <text evidence="7">The sequence shown here is derived from an EMBL/GenBank/DDBJ whole genome shotgun (WGS) entry which is preliminary data.</text>
</comment>
<feature type="transmembrane region" description="Helical" evidence="5">
    <location>
        <begin position="356"/>
        <end position="374"/>
    </location>
</feature>
<dbReference type="Pfam" id="PF04932">
    <property type="entry name" value="Wzy_C"/>
    <property type="match status" value="1"/>
</dbReference>
<reference evidence="7" key="2">
    <citation type="submission" date="2020-01" db="EMBL/GenBank/DDBJ databases">
        <authorList>
            <consortium name="NCBI Pathogen Detection Project"/>
        </authorList>
    </citation>
    <scope>NUCLEOTIDE SEQUENCE</scope>
    <source>
        <strain evidence="7">OLC2673_Aeromonas</strain>
    </source>
</reference>
<keyword evidence="2 5" id="KW-0812">Transmembrane</keyword>
<feature type="transmembrane region" description="Helical" evidence="5">
    <location>
        <begin position="173"/>
        <end position="192"/>
    </location>
</feature>
<feature type="transmembrane region" description="Helical" evidence="5">
    <location>
        <begin position="68"/>
        <end position="85"/>
    </location>
</feature>
<dbReference type="AlphaFoldDB" id="A0AAD3U8N7"/>
<feature type="transmembrane region" description="Helical" evidence="5">
    <location>
        <begin position="223"/>
        <end position="242"/>
    </location>
</feature>
<proteinExistence type="predicted"/>
<feature type="transmembrane region" description="Helical" evidence="5">
    <location>
        <begin position="380"/>
        <end position="398"/>
    </location>
</feature>
<evidence type="ECO:0000313" key="8">
    <source>
        <dbReference type="Proteomes" id="UP000859505"/>
    </source>
</evidence>
<reference evidence="7" key="1">
    <citation type="journal article" date="2018" name="Genome Biol.">
        <title>SKESA: strategic k-mer extension for scrupulous assemblies.</title>
        <authorList>
            <person name="Souvorov A."/>
            <person name="Agarwala R."/>
            <person name="Lipman D.J."/>
        </authorList>
    </citation>
    <scope>NUCLEOTIDE SEQUENCE</scope>
    <source>
        <strain evidence="7">OLC2673_Aeromonas</strain>
    </source>
</reference>
<dbReference type="Proteomes" id="UP000859505">
    <property type="component" value="Unassembled WGS sequence"/>
</dbReference>
<feature type="transmembrane region" description="Helical" evidence="5">
    <location>
        <begin position="325"/>
        <end position="344"/>
    </location>
</feature>
<sequence>MSIKLLEFLDKVTTAVFALTIAFSFCGLFLVPSGQSTLSNLLVASAILGLLNYFIGRKKAIFFTDRRLILVFVLYAVVILINRVIHGDQYGVMRDLFYVSVFSLLMPRKRILLSVGCIAILVGGIGLGLLSLWQYENGIVRVEGFTNAILFSQAALTLAILNWCLFIRARKTCWIKMGFLIGLTTSLLALYLSQSRGVWLALGAVIGILIIYKSLYKPLKYTFVALLLVALAGGIYQTNIIVQGRMAEAVADMKGIEGGTYYSSWGLRVVAWESAWLGFLDSPLIGVGTDGFTVVKEQQIAQGLASPLVMDPALAHAHSQYMQNLIIRGAVGILALVIFLFYPIKLFIERAGWGSPYTMIPLSFAVSGLSDVPFEHQNTLYLYVLSLVFCWCVIEFNTEKKPS</sequence>
<feature type="transmembrane region" description="Helical" evidence="5">
    <location>
        <begin position="91"/>
        <end position="106"/>
    </location>
</feature>
<dbReference type="GO" id="GO:0016874">
    <property type="term" value="F:ligase activity"/>
    <property type="evidence" value="ECO:0007669"/>
    <property type="project" value="UniProtKB-KW"/>
</dbReference>
<evidence type="ECO:0000256" key="2">
    <source>
        <dbReference type="ARBA" id="ARBA00022692"/>
    </source>
</evidence>
<feature type="domain" description="O-antigen ligase-related" evidence="6">
    <location>
        <begin position="183"/>
        <end position="336"/>
    </location>
</feature>
<accession>A0AAD3U8N7</accession>
<feature type="transmembrane region" description="Helical" evidence="5">
    <location>
        <begin position="12"/>
        <end position="31"/>
    </location>
</feature>
<feature type="transmembrane region" description="Helical" evidence="5">
    <location>
        <begin position="198"/>
        <end position="216"/>
    </location>
</feature>
<keyword evidence="7" id="KW-0436">Ligase</keyword>
<dbReference type="GO" id="GO:0016020">
    <property type="term" value="C:membrane"/>
    <property type="evidence" value="ECO:0007669"/>
    <property type="project" value="UniProtKB-SubCell"/>
</dbReference>
<evidence type="ECO:0000256" key="1">
    <source>
        <dbReference type="ARBA" id="ARBA00004141"/>
    </source>
</evidence>
<comment type="subcellular location">
    <subcellularLocation>
        <location evidence="1">Membrane</location>
        <topology evidence="1">Multi-pass membrane protein</topology>
    </subcellularLocation>
</comment>
<dbReference type="InterPro" id="IPR007016">
    <property type="entry name" value="O-antigen_ligase-rel_domated"/>
</dbReference>
<dbReference type="EMBL" id="DACTUL010000006">
    <property type="protein sequence ID" value="HAT6343390.1"/>
    <property type="molecule type" value="Genomic_DNA"/>
</dbReference>
<dbReference type="InterPro" id="IPR051533">
    <property type="entry name" value="WaaL-like"/>
</dbReference>
<evidence type="ECO:0000259" key="6">
    <source>
        <dbReference type="Pfam" id="PF04932"/>
    </source>
</evidence>
<protein>
    <submittedName>
        <fullName evidence="7">O-antigen ligase family protein</fullName>
    </submittedName>
</protein>
<evidence type="ECO:0000313" key="7">
    <source>
        <dbReference type="EMBL" id="HAT6343390.1"/>
    </source>
</evidence>
<dbReference type="PANTHER" id="PTHR37422:SF17">
    <property type="entry name" value="O-ANTIGEN LIGASE"/>
    <property type="match status" value="1"/>
</dbReference>
<keyword evidence="4 5" id="KW-0472">Membrane</keyword>
<feature type="transmembrane region" description="Helical" evidence="5">
    <location>
        <begin position="111"/>
        <end position="133"/>
    </location>
</feature>
<evidence type="ECO:0000256" key="5">
    <source>
        <dbReference type="SAM" id="Phobius"/>
    </source>
</evidence>
<organism evidence="7 8">
    <name type="scientific">Aeromonas hydrophila</name>
    <dbReference type="NCBI Taxonomy" id="644"/>
    <lineage>
        <taxon>Bacteria</taxon>
        <taxon>Pseudomonadati</taxon>
        <taxon>Pseudomonadota</taxon>
        <taxon>Gammaproteobacteria</taxon>
        <taxon>Aeromonadales</taxon>
        <taxon>Aeromonadaceae</taxon>
        <taxon>Aeromonas</taxon>
    </lineage>
</organism>
<feature type="transmembrane region" description="Helical" evidence="5">
    <location>
        <begin position="37"/>
        <end position="56"/>
    </location>
</feature>
<evidence type="ECO:0000256" key="4">
    <source>
        <dbReference type="ARBA" id="ARBA00023136"/>
    </source>
</evidence>
<gene>
    <name evidence="7" type="ORF">JAJ28_001098</name>
</gene>
<name>A0AAD3U8N7_AERHY</name>
<keyword evidence="3 5" id="KW-1133">Transmembrane helix</keyword>
<feature type="transmembrane region" description="Helical" evidence="5">
    <location>
        <begin position="145"/>
        <end position="166"/>
    </location>
</feature>